<sequence>MDDASWERLQDQLDRFERECAMSFPRPLADFLPPKDDPIYQPLLIELVRTDLELRWRRKKGVQVEHYLSEFPELLESGEMTSLLEDEFQWRVRFDREPSLEEYDKRFPKLSEVLRKRLASRVPVPEGSESGIRLVASRERLESDSSSADDTLVAEEPIAPSLSSGSWLKPSDSSDGTKLFRPRKRHPQPRIVLFDENGLPGEHITIRRAEFRIGREHGDLLIPHDLLVSGRHVVLKWQESRLTLIDEGSRNGTFLRLRPGFPWPLPPGCRLLCGSQLFQMSENTDQGRDPVDARLTKISDQSSMERHFPLDLEQPISIGRDSSTDISVRADDFLSPRHSLIRYDRQRKTFTIEDLMSLNGTFMKINGPAPLVDGDMFRIGEQLVGVLFPGVK</sequence>
<dbReference type="SMART" id="SM00240">
    <property type="entry name" value="FHA"/>
    <property type="match status" value="2"/>
</dbReference>
<accession>A0A518B5M1</accession>
<feature type="domain" description="FHA" evidence="2">
    <location>
        <begin position="316"/>
        <end position="363"/>
    </location>
</feature>
<organism evidence="3 4">
    <name type="scientific">Kolteria novifilia</name>
    <dbReference type="NCBI Taxonomy" id="2527975"/>
    <lineage>
        <taxon>Bacteria</taxon>
        <taxon>Pseudomonadati</taxon>
        <taxon>Planctomycetota</taxon>
        <taxon>Planctomycetia</taxon>
        <taxon>Kolteriales</taxon>
        <taxon>Kolteriaceae</taxon>
        <taxon>Kolteria</taxon>
    </lineage>
</organism>
<dbReference type="PANTHER" id="PTHR23308">
    <property type="entry name" value="NUCLEAR INHIBITOR OF PROTEIN PHOSPHATASE-1"/>
    <property type="match status" value="1"/>
</dbReference>
<dbReference type="InterPro" id="IPR000253">
    <property type="entry name" value="FHA_dom"/>
</dbReference>
<dbReference type="EMBL" id="CP036279">
    <property type="protein sequence ID" value="QDU62256.1"/>
    <property type="molecule type" value="Genomic_DNA"/>
</dbReference>
<dbReference type="InterPro" id="IPR008984">
    <property type="entry name" value="SMAD_FHA_dom_sf"/>
</dbReference>
<name>A0A518B5M1_9BACT</name>
<gene>
    <name evidence="3" type="ORF">Pan216_31230</name>
</gene>
<keyword evidence="4" id="KW-1185">Reference proteome</keyword>
<evidence type="ECO:0000259" key="2">
    <source>
        <dbReference type="PROSITE" id="PS50006"/>
    </source>
</evidence>
<reference evidence="3 4" key="1">
    <citation type="submission" date="2019-02" db="EMBL/GenBank/DDBJ databases">
        <title>Deep-cultivation of Planctomycetes and their phenomic and genomic characterization uncovers novel biology.</title>
        <authorList>
            <person name="Wiegand S."/>
            <person name="Jogler M."/>
            <person name="Boedeker C."/>
            <person name="Pinto D."/>
            <person name="Vollmers J."/>
            <person name="Rivas-Marin E."/>
            <person name="Kohn T."/>
            <person name="Peeters S.H."/>
            <person name="Heuer A."/>
            <person name="Rast P."/>
            <person name="Oberbeckmann S."/>
            <person name="Bunk B."/>
            <person name="Jeske O."/>
            <person name="Meyerdierks A."/>
            <person name="Storesund J.E."/>
            <person name="Kallscheuer N."/>
            <person name="Luecker S."/>
            <person name="Lage O.M."/>
            <person name="Pohl T."/>
            <person name="Merkel B.J."/>
            <person name="Hornburger P."/>
            <person name="Mueller R.-W."/>
            <person name="Bruemmer F."/>
            <person name="Labrenz M."/>
            <person name="Spormann A.M."/>
            <person name="Op den Camp H."/>
            <person name="Overmann J."/>
            <person name="Amann R."/>
            <person name="Jetten M.S.M."/>
            <person name="Mascher T."/>
            <person name="Medema M.H."/>
            <person name="Devos D.P."/>
            <person name="Kaster A.-K."/>
            <person name="Ovreas L."/>
            <person name="Rohde M."/>
            <person name="Galperin M.Y."/>
            <person name="Jogler C."/>
        </authorList>
    </citation>
    <scope>NUCLEOTIDE SEQUENCE [LARGE SCALE GENOMIC DNA]</scope>
    <source>
        <strain evidence="3 4">Pan216</strain>
    </source>
</reference>
<dbReference type="Proteomes" id="UP000317093">
    <property type="component" value="Chromosome"/>
</dbReference>
<dbReference type="KEGG" id="knv:Pan216_31230"/>
<proteinExistence type="predicted"/>
<dbReference type="PROSITE" id="PS50006">
    <property type="entry name" value="FHA_DOMAIN"/>
    <property type="match status" value="2"/>
</dbReference>
<feature type="domain" description="FHA" evidence="2">
    <location>
        <begin position="211"/>
        <end position="255"/>
    </location>
</feature>
<dbReference type="InterPro" id="IPR050923">
    <property type="entry name" value="Cell_Proc_Reg/RNA_Proc"/>
</dbReference>
<evidence type="ECO:0000313" key="4">
    <source>
        <dbReference type="Proteomes" id="UP000317093"/>
    </source>
</evidence>
<dbReference type="Pfam" id="PF00498">
    <property type="entry name" value="FHA"/>
    <property type="match status" value="2"/>
</dbReference>
<dbReference type="CDD" id="cd00060">
    <property type="entry name" value="FHA"/>
    <property type="match status" value="2"/>
</dbReference>
<evidence type="ECO:0000256" key="1">
    <source>
        <dbReference type="SAM" id="MobiDB-lite"/>
    </source>
</evidence>
<feature type="compositionally biased region" description="Polar residues" evidence="1">
    <location>
        <begin position="161"/>
        <end position="176"/>
    </location>
</feature>
<evidence type="ECO:0000313" key="3">
    <source>
        <dbReference type="EMBL" id="QDU62256.1"/>
    </source>
</evidence>
<feature type="region of interest" description="Disordered" evidence="1">
    <location>
        <begin position="161"/>
        <end position="182"/>
    </location>
</feature>
<dbReference type="SUPFAM" id="SSF49879">
    <property type="entry name" value="SMAD/FHA domain"/>
    <property type="match status" value="2"/>
</dbReference>
<dbReference type="AlphaFoldDB" id="A0A518B5M1"/>
<protein>
    <submittedName>
        <fullName evidence="3">FHA domain protein</fullName>
    </submittedName>
</protein>
<dbReference type="Gene3D" id="2.60.200.20">
    <property type="match status" value="2"/>
</dbReference>